<protein>
    <submittedName>
        <fullName evidence="2">Uncharacterized protein</fullName>
    </submittedName>
</protein>
<dbReference type="AlphaFoldDB" id="A0AAD4MT90"/>
<reference evidence="2" key="1">
    <citation type="submission" date="2022-01" db="EMBL/GenBank/DDBJ databases">
        <title>Genome Sequence Resource for Two Populations of Ditylenchus destructor, the Migratory Endoparasitic Phytonematode.</title>
        <authorList>
            <person name="Zhang H."/>
            <person name="Lin R."/>
            <person name="Xie B."/>
        </authorList>
    </citation>
    <scope>NUCLEOTIDE SEQUENCE</scope>
    <source>
        <strain evidence="2">BazhouSP</strain>
    </source>
</reference>
<dbReference type="EMBL" id="JAKKPZ010000140">
    <property type="protein sequence ID" value="KAI1700589.1"/>
    <property type="molecule type" value="Genomic_DNA"/>
</dbReference>
<evidence type="ECO:0000256" key="1">
    <source>
        <dbReference type="SAM" id="MobiDB-lite"/>
    </source>
</evidence>
<evidence type="ECO:0000313" key="2">
    <source>
        <dbReference type="EMBL" id="KAI1700589.1"/>
    </source>
</evidence>
<organism evidence="2 3">
    <name type="scientific">Ditylenchus destructor</name>
    <dbReference type="NCBI Taxonomy" id="166010"/>
    <lineage>
        <taxon>Eukaryota</taxon>
        <taxon>Metazoa</taxon>
        <taxon>Ecdysozoa</taxon>
        <taxon>Nematoda</taxon>
        <taxon>Chromadorea</taxon>
        <taxon>Rhabditida</taxon>
        <taxon>Tylenchina</taxon>
        <taxon>Tylenchomorpha</taxon>
        <taxon>Sphaerularioidea</taxon>
        <taxon>Anguinidae</taxon>
        <taxon>Anguininae</taxon>
        <taxon>Ditylenchus</taxon>
    </lineage>
</organism>
<sequence>MRIYICCPTAFYFSSNKVLVTFNLHVANGFPWSDFRFSHNFMNFSDGFSCTFYGYGVSDLVGCYMTYFGFGHEKGFSGAQHSVYDLQPIFDYIKIYTGCDLINEPNEKCKRKRFDGKWRPYIDRNDNSPESGEFPSQIPPFPWQAHLEVKSERRVVKISYKEDDISQESFKPMIPGNDGPHFPLPLTTQSTIKVEKRGRFKPKYKIEFSYRYIRVLLILTGKSKLWFRVHCYSCGSWIEVKSNCKERVIKSSAGGTIHVPLDNSNDEGGRCTLWKGGSNEETRRKSNSKAKSASDESLEEKTITEVEKHSPERKEFGDWILPPGVRSS</sequence>
<comment type="caution">
    <text evidence="2">The sequence shown here is derived from an EMBL/GenBank/DDBJ whole genome shotgun (WGS) entry which is preliminary data.</text>
</comment>
<name>A0AAD4MT90_9BILA</name>
<proteinExistence type="predicted"/>
<feature type="compositionally biased region" description="Basic and acidic residues" evidence="1">
    <location>
        <begin position="299"/>
        <end position="317"/>
    </location>
</feature>
<evidence type="ECO:0000313" key="3">
    <source>
        <dbReference type="Proteomes" id="UP001201812"/>
    </source>
</evidence>
<gene>
    <name evidence="2" type="ORF">DdX_16619</name>
</gene>
<dbReference type="Proteomes" id="UP001201812">
    <property type="component" value="Unassembled WGS sequence"/>
</dbReference>
<keyword evidence="3" id="KW-1185">Reference proteome</keyword>
<feature type="region of interest" description="Disordered" evidence="1">
    <location>
        <begin position="270"/>
        <end position="328"/>
    </location>
</feature>
<accession>A0AAD4MT90</accession>